<keyword evidence="2" id="KW-1185">Reference proteome</keyword>
<organism evidence="1 2">
    <name type="scientific">Papaver somniferum</name>
    <name type="common">Opium poppy</name>
    <dbReference type="NCBI Taxonomy" id="3469"/>
    <lineage>
        <taxon>Eukaryota</taxon>
        <taxon>Viridiplantae</taxon>
        <taxon>Streptophyta</taxon>
        <taxon>Embryophyta</taxon>
        <taxon>Tracheophyta</taxon>
        <taxon>Spermatophyta</taxon>
        <taxon>Magnoliopsida</taxon>
        <taxon>Ranunculales</taxon>
        <taxon>Papaveraceae</taxon>
        <taxon>Papaveroideae</taxon>
        <taxon>Papaver</taxon>
    </lineage>
</organism>
<evidence type="ECO:0000313" key="1">
    <source>
        <dbReference type="EMBL" id="RZC46726.1"/>
    </source>
</evidence>
<evidence type="ECO:0000313" key="2">
    <source>
        <dbReference type="Proteomes" id="UP000316621"/>
    </source>
</evidence>
<dbReference type="AlphaFoldDB" id="A0A4Y7IFA3"/>
<gene>
    <name evidence="1" type="ORF">C5167_039683</name>
</gene>
<protein>
    <submittedName>
        <fullName evidence="1">Uncharacterized protein</fullName>
    </submittedName>
</protein>
<accession>A0A4Y7IFA3</accession>
<name>A0A4Y7IFA3_PAPSO</name>
<sequence length="194" mass="22611">MEYHWNPSLISSDQDEMFEEPDVENSIHFGAPAHAWRYYGATDWYQERTKISQSVVNCEFSVCCSRVWNTRSELSSIGSLVPPEDKEQGYNQLYMSDTELAHEALHRNNIFSNGYNKMVGTKRRKIKVGKAKSFVEILAEEEENHDKERPEMFIKGECEFGFSYYWHYKFSTENMCNNWGVCANGCGNGSWYTD</sequence>
<proteinExistence type="predicted"/>
<dbReference type="Proteomes" id="UP000316621">
    <property type="component" value="Chromosome 1"/>
</dbReference>
<dbReference type="Gramene" id="RZC46726">
    <property type="protein sequence ID" value="RZC46726"/>
    <property type="gene ID" value="C5167_039683"/>
</dbReference>
<reference evidence="1 2" key="1">
    <citation type="journal article" date="2018" name="Science">
        <title>The opium poppy genome and morphinan production.</title>
        <authorList>
            <person name="Guo L."/>
            <person name="Winzer T."/>
            <person name="Yang X."/>
            <person name="Li Y."/>
            <person name="Ning Z."/>
            <person name="He Z."/>
            <person name="Teodor R."/>
            <person name="Lu Y."/>
            <person name="Bowser T.A."/>
            <person name="Graham I.A."/>
            <person name="Ye K."/>
        </authorList>
    </citation>
    <scope>NUCLEOTIDE SEQUENCE [LARGE SCALE GENOMIC DNA]</scope>
    <source>
        <strain evidence="2">cv. HN1</strain>
        <tissue evidence="1">Leaves</tissue>
    </source>
</reference>
<dbReference type="EMBL" id="CM010715">
    <property type="protein sequence ID" value="RZC46726.1"/>
    <property type="molecule type" value="Genomic_DNA"/>
</dbReference>